<keyword evidence="3" id="KW-1185">Reference proteome</keyword>
<gene>
    <name evidence="2" type="ORF">Bca52824_008078</name>
</gene>
<comment type="caution">
    <text evidence="2">The sequence shown here is derived from an EMBL/GenBank/DDBJ whole genome shotgun (WGS) entry which is preliminary data.</text>
</comment>
<dbReference type="Proteomes" id="UP000886595">
    <property type="component" value="Unassembled WGS sequence"/>
</dbReference>
<reference evidence="2 3" key="1">
    <citation type="submission" date="2020-02" db="EMBL/GenBank/DDBJ databases">
        <authorList>
            <person name="Ma Q."/>
            <person name="Huang Y."/>
            <person name="Song X."/>
            <person name="Pei D."/>
        </authorList>
    </citation>
    <scope>NUCLEOTIDE SEQUENCE [LARGE SCALE GENOMIC DNA]</scope>
    <source>
        <strain evidence="2">Sxm20200214</strain>
        <tissue evidence="2">Leaf</tissue>
    </source>
</reference>
<accession>A0A8X7WAK7</accession>
<dbReference type="AlphaFoldDB" id="A0A8X7WAK7"/>
<sequence>MRPKQAKLVVSFMFWGFLVLSSATEDLVVVTQCKNQCTHDLHNIKDCEDRCDKKAMMMIMDQEEPFLEDGEGIYQRCSTACPRTIQETMATEKQEVGRGFNGVDDEALHSKCSRKCTSSYTPRKRCISQCLKSMVWKLMDNNEVICESSCSILQERPLIVRCTRVCHERTPGAVDLVLLLNKKNLY</sequence>
<feature type="signal peptide" evidence="1">
    <location>
        <begin position="1"/>
        <end position="23"/>
    </location>
</feature>
<evidence type="ECO:0000313" key="3">
    <source>
        <dbReference type="Proteomes" id="UP000886595"/>
    </source>
</evidence>
<protein>
    <submittedName>
        <fullName evidence="2">Uncharacterized protein</fullName>
    </submittedName>
</protein>
<evidence type="ECO:0000256" key="1">
    <source>
        <dbReference type="SAM" id="SignalP"/>
    </source>
</evidence>
<proteinExistence type="predicted"/>
<feature type="chain" id="PRO_5036492369" evidence="1">
    <location>
        <begin position="24"/>
        <end position="186"/>
    </location>
</feature>
<name>A0A8X7WAK7_BRACI</name>
<organism evidence="2 3">
    <name type="scientific">Brassica carinata</name>
    <name type="common">Ethiopian mustard</name>
    <name type="synonym">Abyssinian cabbage</name>
    <dbReference type="NCBI Taxonomy" id="52824"/>
    <lineage>
        <taxon>Eukaryota</taxon>
        <taxon>Viridiplantae</taxon>
        <taxon>Streptophyta</taxon>
        <taxon>Embryophyta</taxon>
        <taxon>Tracheophyta</taxon>
        <taxon>Spermatophyta</taxon>
        <taxon>Magnoliopsida</taxon>
        <taxon>eudicotyledons</taxon>
        <taxon>Gunneridae</taxon>
        <taxon>Pentapetalae</taxon>
        <taxon>rosids</taxon>
        <taxon>malvids</taxon>
        <taxon>Brassicales</taxon>
        <taxon>Brassicaceae</taxon>
        <taxon>Brassiceae</taxon>
        <taxon>Brassica</taxon>
    </lineage>
</organism>
<dbReference type="EMBL" id="JAAMPC010000002">
    <property type="protein sequence ID" value="KAG2325350.1"/>
    <property type="molecule type" value="Genomic_DNA"/>
</dbReference>
<keyword evidence="1" id="KW-0732">Signal</keyword>
<evidence type="ECO:0000313" key="2">
    <source>
        <dbReference type="EMBL" id="KAG2325350.1"/>
    </source>
</evidence>
<dbReference type="OrthoDB" id="1023977at2759"/>